<keyword evidence="2" id="KW-0808">Transferase</keyword>
<dbReference type="EC" id="2.-.-.-" evidence="2"/>
<dbReference type="PANTHER" id="PTHR43441:SF11">
    <property type="entry name" value="RIBOSOMAL-PROTEIN-SERINE ACETYLTRANSFERASE"/>
    <property type="match status" value="1"/>
</dbReference>
<dbReference type="EMBL" id="CP141614">
    <property type="protein sequence ID" value="WRP14614.1"/>
    <property type="molecule type" value="Genomic_DNA"/>
</dbReference>
<sequence length="199" mass="22156">MDQHALEAIAGEWSRAGERVRLRCLSEADLPARLAMTNDPDVQIATVGTTVGQRTPYDIRSWFATLAADPHSRQIAMEDESGRYIGDFDLHSIDPRQGEAWIEALLGDPEIRERGPEAVAAYLTDGLRTLLRYVFDEMGLERVLVECLSTNPVLEQALRALGFVEDGQIDHLNGVVSHVMVLTREHFGGRTQSRIDSSQ</sequence>
<evidence type="ECO:0000313" key="2">
    <source>
        <dbReference type="EMBL" id="WRP14614.1"/>
    </source>
</evidence>
<dbReference type="GO" id="GO:0016740">
    <property type="term" value="F:transferase activity"/>
    <property type="evidence" value="ECO:0007669"/>
    <property type="project" value="UniProtKB-KW"/>
</dbReference>
<dbReference type="PROSITE" id="PS51186">
    <property type="entry name" value="GNAT"/>
    <property type="match status" value="1"/>
</dbReference>
<reference evidence="3" key="1">
    <citation type="submission" date="2023-12" db="EMBL/GenBank/DDBJ databases">
        <title>Novel isolates from deep terrestrial aquifers shed light on the physiology and ecology of the class Limnochordia.</title>
        <authorList>
            <person name="Karnachuk O.V."/>
            <person name="Lukina A.P."/>
            <person name="Avakyan M.R."/>
            <person name="Kadnikov V."/>
            <person name="Begmatov S."/>
            <person name="Beletsky A.V."/>
            <person name="Mardanov A.V."/>
            <person name="Ravin N.V."/>
        </authorList>
    </citation>
    <scope>NUCLEOTIDE SEQUENCE [LARGE SCALE GENOMIC DNA]</scope>
    <source>
        <strain evidence="3">LN</strain>
    </source>
</reference>
<dbReference type="RefSeq" id="WP_324668968.1">
    <property type="nucleotide sequence ID" value="NZ_CP141614.1"/>
</dbReference>
<dbReference type="PANTHER" id="PTHR43441">
    <property type="entry name" value="RIBOSOMAL-PROTEIN-SERINE ACETYLTRANSFERASE"/>
    <property type="match status" value="1"/>
</dbReference>
<dbReference type="SUPFAM" id="SSF55729">
    <property type="entry name" value="Acyl-CoA N-acyltransferases (Nat)"/>
    <property type="match status" value="1"/>
</dbReference>
<keyword evidence="3" id="KW-1185">Reference proteome</keyword>
<accession>A0ABZ1BPG1</accession>
<dbReference type="InterPro" id="IPR051908">
    <property type="entry name" value="Ribosomal_N-acetyltransferase"/>
</dbReference>
<dbReference type="InterPro" id="IPR016181">
    <property type="entry name" value="Acyl_CoA_acyltransferase"/>
</dbReference>
<dbReference type="Pfam" id="PF13302">
    <property type="entry name" value="Acetyltransf_3"/>
    <property type="match status" value="1"/>
</dbReference>
<evidence type="ECO:0000313" key="3">
    <source>
        <dbReference type="Proteomes" id="UP001333102"/>
    </source>
</evidence>
<name>A0ABZ1BPG1_9FIRM</name>
<dbReference type="Proteomes" id="UP001333102">
    <property type="component" value="Chromosome"/>
</dbReference>
<evidence type="ECO:0000259" key="1">
    <source>
        <dbReference type="PROSITE" id="PS51186"/>
    </source>
</evidence>
<feature type="domain" description="N-acetyltransferase" evidence="1">
    <location>
        <begin position="20"/>
        <end position="185"/>
    </location>
</feature>
<gene>
    <name evidence="2" type="ORF">VLY81_00130</name>
</gene>
<proteinExistence type="predicted"/>
<protein>
    <submittedName>
        <fullName evidence="2">GNAT family protein</fullName>
        <ecNumber evidence="2">2.-.-.-</ecNumber>
    </submittedName>
</protein>
<organism evidence="2 3">
    <name type="scientific">Geochorda subterranea</name>
    <dbReference type="NCBI Taxonomy" id="3109564"/>
    <lineage>
        <taxon>Bacteria</taxon>
        <taxon>Bacillati</taxon>
        <taxon>Bacillota</taxon>
        <taxon>Limnochordia</taxon>
        <taxon>Limnochordales</taxon>
        <taxon>Geochordaceae</taxon>
        <taxon>Geochorda</taxon>
    </lineage>
</organism>
<dbReference type="InterPro" id="IPR000182">
    <property type="entry name" value="GNAT_dom"/>
</dbReference>
<dbReference type="Gene3D" id="3.40.630.30">
    <property type="match status" value="1"/>
</dbReference>